<evidence type="ECO:0000313" key="18">
    <source>
        <dbReference type="Proteomes" id="UP001386955"/>
    </source>
</evidence>
<evidence type="ECO:0000256" key="13">
    <source>
        <dbReference type="PROSITE-ProRule" id="PRU10141"/>
    </source>
</evidence>
<comment type="catalytic activity">
    <reaction evidence="11">
        <text>L-threonyl-[protein] + ATP = O-phospho-L-threonyl-[protein] + ADP + H(+)</text>
        <dbReference type="Rhea" id="RHEA:46608"/>
        <dbReference type="Rhea" id="RHEA-COMP:11060"/>
        <dbReference type="Rhea" id="RHEA-COMP:11605"/>
        <dbReference type="ChEBI" id="CHEBI:15378"/>
        <dbReference type="ChEBI" id="CHEBI:30013"/>
        <dbReference type="ChEBI" id="CHEBI:30616"/>
        <dbReference type="ChEBI" id="CHEBI:61977"/>
        <dbReference type="ChEBI" id="CHEBI:456216"/>
        <dbReference type="EC" id="2.7.11.1"/>
    </reaction>
</comment>
<feature type="domain" description="Protein kinase" evidence="16">
    <location>
        <begin position="226"/>
        <end position="509"/>
    </location>
</feature>
<name>A0AAN9XQC3_PSOTE</name>
<evidence type="ECO:0000256" key="9">
    <source>
        <dbReference type="ARBA" id="ARBA00022840"/>
    </source>
</evidence>
<keyword evidence="18" id="KW-1185">Reference proteome</keyword>
<keyword evidence="15" id="KW-0732">Signal</keyword>
<evidence type="ECO:0000256" key="12">
    <source>
        <dbReference type="ARBA" id="ARBA00048679"/>
    </source>
</evidence>
<dbReference type="CDD" id="cd14066">
    <property type="entry name" value="STKc_IRAK"/>
    <property type="match status" value="1"/>
</dbReference>
<accession>A0AAN9XQC3</accession>
<keyword evidence="7 13" id="KW-0547">Nucleotide-binding</keyword>
<dbReference type="Proteomes" id="UP001386955">
    <property type="component" value="Unassembled WGS sequence"/>
</dbReference>
<dbReference type="EC" id="2.7.11.1" evidence="2"/>
<evidence type="ECO:0000256" key="6">
    <source>
        <dbReference type="ARBA" id="ARBA00022679"/>
    </source>
</evidence>
<dbReference type="Pfam" id="PF00069">
    <property type="entry name" value="Pkinase"/>
    <property type="match status" value="1"/>
</dbReference>
<keyword evidence="8" id="KW-0418">Kinase</keyword>
<evidence type="ECO:0000313" key="17">
    <source>
        <dbReference type="EMBL" id="KAK7402114.1"/>
    </source>
</evidence>
<evidence type="ECO:0000256" key="11">
    <source>
        <dbReference type="ARBA" id="ARBA00047899"/>
    </source>
</evidence>
<evidence type="ECO:0000256" key="15">
    <source>
        <dbReference type="SAM" id="SignalP"/>
    </source>
</evidence>
<sequence length="612" mass="68116">MKPQLSLHVTVALVINLVCIQHSFGDGPSYTGLIKWKCRCSSLQGNQIYSLANCSKSCDCHSDAEESASIWTCECDRNGFPKVTADGHNLTCFNACNCTWGTIRMPLGSKKQISSKILVIILSIGVICTSIAFLTSVVCHVCRRDRPIQSPMFSSDKETSYSSTTNFISHRTSSVPETRVAKTSPINHITGCFQKASLLFGSQKEIFHGNIIQFSFAELDNATENFSASNLIGLGGSSYVYRGRLKCGGHVAVKRLLKDQRGPEADCEFFTEIELLSRLHHCHLVPLVGYCSELKGKHVQRLLVFEYMTNGNLRDRLDGVFGKKMDWSTRVTIAIGAARGLEYLHEAAAPRILHRDVKSTNILLDKNWHAKITDLGMAKNLRADDHPSCSDSPARMHGTFGYFAPEYAIAGRASLESDVFSFGVVLLELISGRQPIHKSAGKEESLVIWATPHLQDSRRVITELADPQLKGNFPEGEVQIMAYLAKECLLLDPDTRPTMSEVVQILSSICPGKSRRRRNIPVSLFQEQDDLEKQRQAPSSIFPSLNLLPLGIDHNINAENENKDVHTVSTKHMESLILFTSTGESWHASEEEMVDLTEPRFESFFMTNVNFP</sequence>
<dbReference type="PROSITE" id="PS50011">
    <property type="entry name" value="PROTEIN_KINASE_DOM"/>
    <property type="match status" value="1"/>
</dbReference>
<dbReference type="InterPro" id="IPR017441">
    <property type="entry name" value="Protein_kinase_ATP_BS"/>
</dbReference>
<dbReference type="GO" id="GO:0005524">
    <property type="term" value="F:ATP binding"/>
    <property type="evidence" value="ECO:0007669"/>
    <property type="project" value="UniProtKB-UniRule"/>
</dbReference>
<dbReference type="SMART" id="SM00220">
    <property type="entry name" value="S_TKc"/>
    <property type="match status" value="1"/>
</dbReference>
<dbReference type="PANTHER" id="PTHR47989">
    <property type="entry name" value="OS01G0750732 PROTEIN"/>
    <property type="match status" value="1"/>
</dbReference>
<evidence type="ECO:0000256" key="2">
    <source>
        <dbReference type="ARBA" id="ARBA00012513"/>
    </source>
</evidence>
<keyword evidence="6" id="KW-0808">Transferase</keyword>
<dbReference type="SUPFAM" id="SSF56112">
    <property type="entry name" value="Protein kinase-like (PK-like)"/>
    <property type="match status" value="1"/>
</dbReference>
<dbReference type="PROSITE" id="PS00107">
    <property type="entry name" value="PROTEIN_KINASE_ATP"/>
    <property type="match status" value="1"/>
</dbReference>
<dbReference type="Gene3D" id="3.30.200.20">
    <property type="entry name" value="Phosphorylase Kinase, domain 1"/>
    <property type="match status" value="1"/>
</dbReference>
<evidence type="ECO:0000256" key="14">
    <source>
        <dbReference type="SAM" id="Phobius"/>
    </source>
</evidence>
<dbReference type="FunFam" id="3.30.200.20:FF:000415">
    <property type="entry name" value="receptor-like serine/threonine-protein kinase NCRK"/>
    <property type="match status" value="1"/>
</dbReference>
<dbReference type="PROSITE" id="PS00108">
    <property type="entry name" value="PROTEIN_KINASE_ST"/>
    <property type="match status" value="1"/>
</dbReference>
<dbReference type="InterPro" id="IPR000719">
    <property type="entry name" value="Prot_kinase_dom"/>
</dbReference>
<dbReference type="InterPro" id="IPR008271">
    <property type="entry name" value="Ser/Thr_kinase_AS"/>
</dbReference>
<evidence type="ECO:0000256" key="8">
    <source>
        <dbReference type="ARBA" id="ARBA00022777"/>
    </source>
</evidence>
<dbReference type="InterPro" id="IPR011009">
    <property type="entry name" value="Kinase-like_dom_sf"/>
</dbReference>
<feature type="binding site" evidence="13">
    <location>
        <position position="254"/>
    </location>
    <ligand>
        <name>ATP</name>
        <dbReference type="ChEBI" id="CHEBI:30616"/>
    </ligand>
</feature>
<keyword evidence="10 14" id="KW-0472">Membrane</keyword>
<keyword evidence="3" id="KW-1003">Cell membrane</keyword>
<dbReference type="Gene3D" id="1.10.510.10">
    <property type="entry name" value="Transferase(Phosphotransferase) domain 1"/>
    <property type="match status" value="1"/>
</dbReference>
<comment type="subcellular location">
    <subcellularLocation>
        <location evidence="1">Cell membrane</location>
    </subcellularLocation>
</comment>
<proteinExistence type="predicted"/>
<evidence type="ECO:0000256" key="5">
    <source>
        <dbReference type="ARBA" id="ARBA00022553"/>
    </source>
</evidence>
<evidence type="ECO:0000256" key="1">
    <source>
        <dbReference type="ARBA" id="ARBA00004236"/>
    </source>
</evidence>
<dbReference type="AlphaFoldDB" id="A0AAN9XQC3"/>
<dbReference type="PANTHER" id="PTHR47989:SF23">
    <property type="entry name" value="RECEPTOR-LIKE SERINE_THREONINE-PROTEIN KINASE NCRK ISOFORM X1"/>
    <property type="match status" value="1"/>
</dbReference>
<keyword evidence="4" id="KW-0723">Serine/threonine-protein kinase</keyword>
<dbReference type="EMBL" id="JAYMYS010000003">
    <property type="protein sequence ID" value="KAK7402114.1"/>
    <property type="molecule type" value="Genomic_DNA"/>
</dbReference>
<dbReference type="FunFam" id="1.10.510.10:FF:000395">
    <property type="entry name" value="receptor-like serine/threonine-protein kinase NCRK"/>
    <property type="match status" value="1"/>
</dbReference>
<evidence type="ECO:0000256" key="3">
    <source>
        <dbReference type="ARBA" id="ARBA00022475"/>
    </source>
</evidence>
<keyword evidence="14" id="KW-1133">Transmembrane helix</keyword>
<feature type="transmembrane region" description="Helical" evidence="14">
    <location>
        <begin position="117"/>
        <end position="138"/>
    </location>
</feature>
<comment type="caution">
    <text evidence="17">The sequence shown here is derived from an EMBL/GenBank/DDBJ whole genome shotgun (WGS) entry which is preliminary data.</text>
</comment>
<organism evidence="17 18">
    <name type="scientific">Psophocarpus tetragonolobus</name>
    <name type="common">Winged bean</name>
    <name type="synonym">Dolichos tetragonolobus</name>
    <dbReference type="NCBI Taxonomy" id="3891"/>
    <lineage>
        <taxon>Eukaryota</taxon>
        <taxon>Viridiplantae</taxon>
        <taxon>Streptophyta</taxon>
        <taxon>Embryophyta</taxon>
        <taxon>Tracheophyta</taxon>
        <taxon>Spermatophyta</taxon>
        <taxon>Magnoliopsida</taxon>
        <taxon>eudicotyledons</taxon>
        <taxon>Gunneridae</taxon>
        <taxon>Pentapetalae</taxon>
        <taxon>rosids</taxon>
        <taxon>fabids</taxon>
        <taxon>Fabales</taxon>
        <taxon>Fabaceae</taxon>
        <taxon>Papilionoideae</taxon>
        <taxon>50 kb inversion clade</taxon>
        <taxon>NPAAA clade</taxon>
        <taxon>indigoferoid/millettioid clade</taxon>
        <taxon>Phaseoleae</taxon>
        <taxon>Psophocarpus</taxon>
    </lineage>
</organism>
<keyword evidence="14" id="KW-0812">Transmembrane</keyword>
<gene>
    <name evidence="17" type="ORF">VNO78_14127</name>
</gene>
<evidence type="ECO:0000256" key="10">
    <source>
        <dbReference type="ARBA" id="ARBA00023136"/>
    </source>
</evidence>
<dbReference type="GO" id="GO:0005886">
    <property type="term" value="C:plasma membrane"/>
    <property type="evidence" value="ECO:0007669"/>
    <property type="project" value="UniProtKB-SubCell"/>
</dbReference>
<reference evidence="17 18" key="1">
    <citation type="submission" date="2024-01" db="EMBL/GenBank/DDBJ databases">
        <title>The genomes of 5 underutilized Papilionoideae crops provide insights into root nodulation and disease resistanc.</title>
        <authorList>
            <person name="Jiang F."/>
        </authorList>
    </citation>
    <scope>NUCLEOTIDE SEQUENCE [LARGE SCALE GENOMIC DNA]</scope>
    <source>
        <strain evidence="17">DUOXIRENSHENG_FW03</strain>
        <tissue evidence="17">Leaves</tissue>
    </source>
</reference>
<dbReference type="GO" id="GO:0004674">
    <property type="term" value="F:protein serine/threonine kinase activity"/>
    <property type="evidence" value="ECO:0007669"/>
    <property type="project" value="UniProtKB-KW"/>
</dbReference>
<evidence type="ECO:0000256" key="7">
    <source>
        <dbReference type="ARBA" id="ARBA00022741"/>
    </source>
</evidence>
<comment type="catalytic activity">
    <reaction evidence="12">
        <text>L-seryl-[protein] + ATP = O-phospho-L-seryl-[protein] + ADP + H(+)</text>
        <dbReference type="Rhea" id="RHEA:17989"/>
        <dbReference type="Rhea" id="RHEA-COMP:9863"/>
        <dbReference type="Rhea" id="RHEA-COMP:11604"/>
        <dbReference type="ChEBI" id="CHEBI:15378"/>
        <dbReference type="ChEBI" id="CHEBI:29999"/>
        <dbReference type="ChEBI" id="CHEBI:30616"/>
        <dbReference type="ChEBI" id="CHEBI:83421"/>
        <dbReference type="ChEBI" id="CHEBI:456216"/>
        <dbReference type="EC" id="2.7.11.1"/>
    </reaction>
</comment>
<feature type="chain" id="PRO_5042877205" description="non-specific serine/threonine protein kinase" evidence="15">
    <location>
        <begin position="26"/>
        <end position="612"/>
    </location>
</feature>
<keyword evidence="5" id="KW-0597">Phosphoprotein</keyword>
<protein>
    <recommendedName>
        <fullName evidence="2">non-specific serine/threonine protein kinase</fullName>
        <ecNumber evidence="2">2.7.11.1</ecNumber>
    </recommendedName>
</protein>
<feature type="signal peptide" evidence="15">
    <location>
        <begin position="1"/>
        <end position="25"/>
    </location>
</feature>
<evidence type="ECO:0000259" key="16">
    <source>
        <dbReference type="PROSITE" id="PS50011"/>
    </source>
</evidence>
<keyword evidence="9 13" id="KW-0067">ATP-binding</keyword>
<evidence type="ECO:0000256" key="4">
    <source>
        <dbReference type="ARBA" id="ARBA00022527"/>
    </source>
</evidence>